<dbReference type="RefSeq" id="WP_344608341.1">
    <property type="nucleotide sequence ID" value="NZ_BAAATK010000052.1"/>
</dbReference>
<evidence type="ECO:0000259" key="1">
    <source>
        <dbReference type="Pfam" id="PF07859"/>
    </source>
</evidence>
<dbReference type="PANTHER" id="PTHR43265">
    <property type="entry name" value="ESTERASE ESTD"/>
    <property type="match status" value="1"/>
</dbReference>
<dbReference type="Gene3D" id="3.40.50.1820">
    <property type="entry name" value="alpha/beta hydrolase"/>
    <property type="match status" value="1"/>
</dbReference>
<dbReference type="SUPFAM" id="SSF53474">
    <property type="entry name" value="alpha/beta-Hydrolases"/>
    <property type="match status" value="1"/>
</dbReference>
<feature type="domain" description="Alpha/beta hydrolase fold-3" evidence="1">
    <location>
        <begin position="94"/>
        <end position="156"/>
    </location>
</feature>
<comment type="caution">
    <text evidence="2">The sequence shown here is derived from an EMBL/GenBank/DDBJ whole genome shotgun (WGS) entry which is preliminary data.</text>
</comment>
<organism evidence="2 3">
    <name type="scientific">Streptomyces glaucus</name>
    <dbReference type="NCBI Taxonomy" id="284029"/>
    <lineage>
        <taxon>Bacteria</taxon>
        <taxon>Bacillati</taxon>
        <taxon>Actinomycetota</taxon>
        <taxon>Actinomycetes</taxon>
        <taxon>Kitasatosporales</taxon>
        <taxon>Streptomycetaceae</taxon>
        <taxon>Streptomyces</taxon>
    </lineage>
</organism>
<dbReference type="InterPro" id="IPR029058">
    <property type="entry name" value="AB_hydrolase_fold"/>
</dbReference>
<sequence>MTDHRTVRRETVSLNGFSGTLTSPAGLAQAAPAVVLLHPFGAWDRAGFLPDEVSGNGPVRLFDDVAAACAARGAVVLGYDSRFVTESFQGGAGSPRLTFTGLVEDAVAAVKWLSERAEVDPARVCLLGISMGTEVALAAAEELGAPHRLVLVAPVAESYAVRGRWMHLQRRQEWLVSAGFVDDEGNVDLAAAARDTVGRSGWWDDFDLHDRLGSRVPAERLWAHLTAEYDTATRRALHHGDESGPASFWQDWSAQPHAYERAARVPGPLSLHVGADDWTTPPRQAWLVHDCATAHGVDSTLRSYPGLGHLMSRPHADGTRTYGPFAPEVLDALARDVTGVPGTPPRP</sequence>
<dbReference type="Proteomes" id="UP001500460">
    <property type="component" value="Unassembled WGS sequence"/>
</dbReference>
<protein>
    <recommendedName>
        <fullName evidence="1">Alpha/beta hydrolase fold-3 domain-containing protein</fullName>
    </recommendedName>
</protein>
<name>A0ABN3KFJ4_9ACTN</name>
<reference evidence="2 3" key="1">
    <citation type="journal article" date="2019" name="Int. J. Syst. Evol. Microbiol.">
        <title>The Global Catalogue of Microorganisms (GCM) 10K type strain sequencing project: providing services to taxonomists for standard genome sequencing and annotation.</title>
        <authorList>
            <consortium name="The Broad Institute Genomics Platform"/>
            <consortium name="The Broad Institute Genome Sequencing Center for Infectious Disease"/>
            <person name="Wu L."/>
            <person name="Ma J."/>
        </authorList>
    </citation>
    <scope>NUCLEOTIDE SEQUENCE [LARGE SCALE GENOMIC DNA]</scope>
    <source>
        <strain evidence="2 3">JCM 6922</strain>
    </source>
</reference>
<accession>A0ABN3KFJ4</accession>
<proteinExistence type="predicted"/>
<dbReference type="InterPro" id="IPR053145">
    <property type="entry name" value="AB_hydrolase_Est10"/>
</dbReference>
<dbReference type="PANTHER" id="PTHR43265:SF1">
    <property type="entry name" value="ESTERASE ESTD"/>
    <property type="match status" value="1"/>
</dbReference>
<keyword evidence="3" id="KW-1185">Reference proteome</keyword>
<gene>
    <name evidence="2" type="ORF">GCM10010421_55820</name>
</gene>
<evidence type="ECO:0000313" key="2">
    <source>
        <dbReference type="EMBL" id="GAA2455476.1"/>
    </source>
</evidence>
<dbReference type="EMBL" id="BAAATK010000052">
    <property type="protein sequence ID" value="GAA2455476.1"/>
    <property type="molecule type" value="Genomic_DNA"/>
</dbReference>
<dbReference type="Pfam" id="PF07859">
    <property type="entry name" value="Abhydrolase_3"/>
    <property type="match status" value="1"/>
</dbReference>
<dbReference type="InterPro" id="IPR013094">
    <property type="entry name" value="AB_hydrolase_3"/>
</dbReference>
<evidence type="ECO:0000313" key="3">
    <source>
        <dbReference type="Proteomes" id="UP001500460"/>
    </source>
</evidence>